<evidence type="ECO:0000313" key="4">
    <source>
        <dbReference type="Proteomes" id="UP001165289"/>
    </source>
</evidence>
<keyword evidence="4" id="KW-1185">Reference proteome</keyword>
<dbReference type="InterPro" id="IPR051241">
    <property type="entry name" value="DZIP_RILPL"/>
</dbReference>
<feature type="domain" description="Cilium assembly protein DZIP1 N-terminal" evidence="2">
    <location>
        <begin position="24"/>
        <end position="121"/>
    </location>
</feature>
<accession>A0AAV7JIY5</accession>
<evidence type="ECO:0000256" key="1">
    <source>
        <dbReference type="ARBA" id="ARBA00023054"/>
    </source>
</evidence>
<dbReference type="Pfam" id="PF13815">
    <property type="entry name" value="Dzip-like_N"/>
    <property type="match status" value="1"/>
</dbReference>
<dbReference type="InterPro" id="IPR032714">
    <property type="entry name" value="DZIP1_N"/>
</dbReference>
<name>A0AAV7JIY5_9METZ</name>
<dbReference type="PANTHER" id="PTHR21502">
    <property type="entry name" value="ZINC FINGER PROTEIN DZIP1"/>
    <property type="match status" value="1"/>
</dbReference>
<comment type="caution">
    <text evidence="3">The sequence shown here is derived from an EMBL/GenBank/DDBJ whole genome shotgun (WGS) entry which is preliminary data.</text>
</comment>
<sequence>MKSNQLYFPEGLSQHKPLYLPPVFSSQCSSIDWKFFSSISVEKLANSFDYDILQKILPFIAHCNVTAELNVDIESNFAKLYRLAQILIEYLIHSQTQLFTKVSLLHSKNHQLRKYLQSHNERRHAQIPYLQNVSTSDDNRPPGPLEALKHSLLLDTQRIDPITSRSQTMIEDLIKRVLEHSSIVEEQLQQRESEILVKRHNNLESFMREEMQRITRECEIFKQRIVAEQQQQQDTNKTAIEECLHTCRNFIDEFKVQTATR</sequence>
<gene>
    <name evidence="3" type="ORF">LOD99_8214</name>
</gene>
<evidence type="ECO:0000259" key="2">
    <source>
        <dbReference type="Pfam" id="PF13815"/>
    </source>
</evidence>
<reference evidence="3 4" key="1">
    <citation type="journal article" date="2023" name="BMC Biol.">
        <title>The compact genome of the sponge Oopsacas minuta (Hexactinellida) is lacking key metazoan core genes.</title>
        <authorList>
            <person name="Santini S."/>
            <person name="Schenkelaars Q."/>
            <person name="Jourda C."/>
            <person name="Duchesne M."/>
            <person name="Belahbib H."/>
            <person name="Rocher C."/>
            <person name="Selva M."/>
            <person name="Riesgo A."/>
            <person name="Vervoort M."/>
            <person name="Leys S.P."/>
            <person name="Kodjabachian L."/>
            <person name="Le Bivic A."/>
            <person name="Borchiellini C."/>
            <person name="Claverie J.M."/>
            <person name="Renard E."/>
        </authorList>
    </citation>
    <scope>NUCLEOTIDE SEQUENCE [LARGE SCALE GENOMIC DNA]</scope>
    <source>
        <strain evidence="3">SPO-2</strain>
    </source>
</reference>
<dbReference type="Proteomes" id="UP001165289">
    <property type="component" value="Unassembled WGS sequence"/>
</dbReference>
<dbReference type="PANTHER" id="PTHR21502:SF3">
    <property type="entry name" value="CILIUM ASSEMBLY PROTEIN DZIP1L"/>
    <property type="match status" value="1"/>
</dbReference>
<dbReference type="GO" id="GO:0005737">
    <property type="term" value="C:cytoplasm"/>
    <property type="evidence" value="ECO:0007669"/>
    <property type="project" value="UniProtKB-SubCell"/>
</dbReference>
<dbReference type="GO" id="GO:0060271">
    <property type="term" value="P:cilium assembly"/>
    <property type="evidence" value="ECO:0007669"/>
    <property type="project" value="TreeGrafter"/>
</dbReference>
<dbReference type="GO" id="GO:0008270">
    <property type="term" value="F:zinc ion binding"/>
    <property type="evidence" value="ECO:0007669"/>
    <property type="project" value="UniProtKB-KW"/>
</dbReference>
<proteinExistence type="predicted"/>
<evidence type="ECO:0000313" key="3">
    <source>
        <dbReference type="EMBL" id="KAI6648424.1"/>
    </source>
</evidence>
<organism evidence="3 4">
    <name type="scientific">Oopsacas minuta</name>
    <dbReference type="NCBI Taxonomy" id="111878"/>
    <lineage>
        <taxon>Eukaryota</taxon>
        <taxon>Metazoa</taxon>
        <taxon>Porifera</taxon>
        <taxon>Hexactinellida</taxon>
        <taxon>Hexasterophora</taxon>
        <taxon>Lyssacinosida</taxon>
        <taxon>Leucopsacidae</taxon>
        <taxon>Oopsacas</taxon>
    </lineage>
</organism>
<dbReference type="AlphaFoldDB" id="A0AAV7JIY5"/>
<dbReference type="GO" id="GO:0036064">
    <property type="term" value="C:ciliary basal body"/>
    <property type="evidence" value="ECO:0007669"/>
    <property type="project" value="TreeGrafter"/>
</dbReference>
<keyword evidence="1" id="KW-0175">Coiled coil</keyword>
<protein>
    <submittedName>
        <fullName evidence="3">Zinc finger protein DZIP1L</fullName>
    </submittedName>
</protein>
<dbReference type="EMBL" id="JAKMXF010000331">
    <property type="protein sequence ID" value="KAI6648424.1"/>
    <property type="molecule type" value="Genomic_DNA"/>
</dbReference>